<sequence>MTPSTTTSDDFEYSQSESLAGKSGVQTTISVAQRSETFGVRRRSSASTIQQFLLDTLLTLPAVCFLAYAIIALRSQGLPIDQEPVPALRTAAIYSPTVFPIAFAANLLKSAAAWKMERGVSILSLEHLLSCRTVFSALTTPLSLRRANALAPLLIVLWALSPLGG</sequence>
<protein>
    <submittedName>
        <fullName evidence="2">Uncharacterized protein</fullName>
    </submittedName>
</protein>
<dbReference type="Proteomes" id="UP000652219">
    <property type="component" value="Unassembled WGS sequence"/>
</dbReference>
<keyword evidence="1" id="KW-0472">Membrane</keyword>
<dbReference type="EMBL" id="WIGN01000160">
    <property type="protein sequence ID" value="KAF6806376.1"/>
    <property type="molecule type" value="Genomic_DNA"/>
</dbReference>
<keyword evidence="1" id="KW-0812">Transmembrane</keyword>
<evidence type="ECO:0000256" key="1">
    <source>
        <dbReference type="SAM" id="Phobius"/>
    </source>
</evidence>
<dbReference type="AlphaFoldDB" id="A0A8H6J5I3"/>
<keyword evidence="1" id="KW-1133">Transmembrane helix</keyword>
<keyword evidence="3" id="KW-1185">Reference proteome</keyword>
<gene>
    <name evidence="2" type="ORF">CSOJ01_08871</name>
</gene>
<name>A0A8H6J5I3_9PEZI</name>
<reference evidence="2 3" key="1">
    <citation type="journal article" date="2020" name="Phytopathology">
        <title>Genome Sequence Resources of Colletotrichum truncatum, C. plurivorum, C. musicola, and C. sojae: Four Species Pathogenic to Soybean (Glycine max).</title>
        <authorList>
            <person name="Rogerio F."/>
            <person name="Boufleur T.R."/>
            <person name="Ciampi-Guillardi M."/>
            <person name="Sukno S.A."/>
            <person name="Thon M.R."/>
            <person name="Massola Junior N.S."/>
            <person name="Baroncelli R."/>
        </authorList>
    </citation>
    <scope>NUCLEOTIDE SEQUENCE [LARGE SCALE GENOMIC DNA]</scope>
    <source>
        <strain evidence="2 3">LFN0009</strain>
    </source>
</reference>
<feature type="transmembrane region" description="Helical" evidence="1">
    <location>
        <begin position="52"/>
        <end position="71"/>
    </location>
</feature>
<evidence type="ECO:0000313" key="2">
    <source>
        <dbReference type="EMBL" id="KAF6806376.1"/>
    </source>
</evidence>
<evidence type="ECO:0000313" key="3">
    <source>
        <dbReference type="Proteomes" id="UP000652219"/>
    </source>
</evidence>
<comment type="caution">
    <text evidence="2">The sequence shown here is derived from an EMBL/GenBank/DDBJ whole genome shotgun (WGS) entry which is preliminary data.</text>
</comment>
<organism evidence="2 3">
    <name type="scientific">Colletotrichum sojae</name>
    <dbReference type="NCBI Taxonomy" id="2175907"/>
    <lineage>
        <taxon>Eukaryota</taxon>
        <taxon>Fungi</taxon>
        <taxon>Dikarya</taxon>
        <taxon>Ascomycota</taxon>
        <taxon>Pezizomycotina</taxon>
        <taxon>Sordariomycetes</taxon>
        <taxon>Hypocreomycetidae</taxon>
        <taxon>Glomerellales</taxon>
        <taxon>Glomerellaceae</taxon>
        <taxon>Colletotrichum</taxon>
        <taxon>Colletotrichum orchidearum species complex</taxon>
    </lineage>
</organism>
<accession>A0A8H6J5I3</accession>
<feature type="transmembrane region" description="Helical" evidence="1">
    <location>
        <begin position="91"/>
        <end position="108"/>
    </location>
</feature>
<proteinExistence type="predicted"/>